<dbReference type="STRING" id="339860.Msp_0471"/>
<evidence type="ECO:0000313" key="1">
    <source>
        <dbReference type="EMBL" id="ABC56871.1"/>
    </source>
</evidence>
<dbReference type="KEGG" id="mst:Msp_0471"/>
<dbReference type="HOGENOM" id="CLU_057455_0_0_2"/>
<keyword evidence="2" id="KW-1185">Reference proteome</keyword>
<gene>
    <name evidence="1" type="ordered locus">Msp_0471</name>
</gene>
<dbReference type="AlphaFoldDB" id="Q2NH32"/>
<evidence type="ECO:0000313" key="2">
    <source>
        <dbReference type="Proteomes" id="UP000001931"/>
    </source>
</evidence>
<name>Q2NH32_METST</name>
<proteinExistence type="predicted"/>
<organism evidence="1 2">
    <name type="scientific">Methanosphaera stadtmanae (strain ATCC 43021 / DSM 3091 / JCM 11832 / MCB-3)</name>
    <dbReference type="NCBI Taxonomy" id="339860"/>
    <lineage>
        <taxon>Archaea</taxon>
        <taxon>Methanobacteriati</taxon>
        <taxon>Methanobacteriota</taxon>
        <taxon>Methanomada group</taxon>
        <taxon>Methanobacteria</taxon>
        <taxon>Methanobacteriales</taxon>
        <taxon>Methanobacteriaceae</taxon>
        <taxon>Methanosphaera</taxon>
    </lineage>
</organism>
<dbReference type="OrthoDB" id="71024at2157"/>
<reference evidence="1 2" key="1">
    <citation type="journal article" date="2006" name="J. Bacteriol.">
        <title>The genome sequence of Methanosphaera stadtmanae reveals why this human intestinal archaeon is restricted to methanol and H2 for methane formation and ATP synthesis.</title>
        <authorList>
            <person name="Fricke W.F."/>
            <person name="Seedorf H."/>
            <person name="Henne A."/>
            <person name="Kruer M."/>
            <person name="Liesegang H."/>
            <person name="Hedderich R."/>
            <person name="Gottschalk G."/>
            <person name="Thauer R.K."/>
        </authorList>
    </citation>
    <scope>NUCLEOTIDE SEQUENCE [LARGE SCALE GENOMIC DNA]</scope>
    <source>
        <strain evidence="2">ATCC 43021 / DSM 3091 / JCM 11832 / MCB-3</strain>
    </source>
</reference>
<sequence length="424" mass="50716">MKTQISNSLKDNMSSIQLKLNDFGLKDPIKKNTEELFKTKNTRPINQEYVYLNDNHFEYDNPTCSHCHKKHEKHKVIKKGFRTRKVRTTNKTKITIFLRRYQCKTCGKKFQTELSWLYDKNKRYTKQFFELIDKIMEFRNIPLSLLQHIINVVLNTNINLQTLEFWIKIKNKFSRNKEYLKIELIKDKNMIINHNIIGSGIYNYDEQYIKINGKKYYRLTLYDYSKDQPIAEQIIKKEWNKKSLSSKTIEEFIKTATKERPFKALITDGKKQYNEIAKKLRVQHQTCIFHAIKYIKDETKKYLRSKTLSTLDKITIANQTSQICQIYRELSIYDTYKTLNELKDIENQLLKPIKKILNTTVENNINKIITHHLYSEIPRTNNAVEQYYRNSLPKSKKNKKRTIDGVLTTIATEMMKKFKNTKEK</sequence>
<dbReference type="GeneID" id="3855122"/>
<dbReference type="Proteomes" id="UP000001931">
    <property type="component" value="Chromosome"/>
</dbReference>
<dbReference type="RefSeq" id="WP_011406071.1">
    <property type="nucleotide sequence ID" value="NC_007681.1"/>
</dbReference>
<protein>
    <recommendedName>
        <fullName evidence="3">Transposase</fullName>
    </recommendedName>
</protein>
<evidence type="ECO:0008006" key="3">
    <source>
        <dbReference type="Google" id="ProtNLM"/>
    </source>
</evidence>
<dbReference type="EMBL" id="CP000102">
    <property type="protein sequence ID" value="ABC56871.1"/>
    <property type="molecule type" value="Genomic_DNA"/>
</dbReference>
<dbReference type="eggNOG" id="arCOG04931">
    <property type="taxonomic scope" value="Archaea"/>
</dbReference>
<accession>Q2NH32</accession>